<evidence type="ECO:0000313" key="1">
    <source>
        <dbReference type="EMBL" id="MCW9713479.1"/>
    </source>
</evidence>
<dbReference type="PANTHER" id="PTHR36456:SF1">
    <property type="entry name" value="UPF0232 PROTEIN SCO3875"/>
    <property type="match status" value="1"/>
</dbReference>
<protein>
    <submittedName>
        <fullName evidence="1">DUF721 domain-containing protein</fullName>
    </submittedName>
</protein>
<comment type="caution">
    <text evidence="1">The sequence shown here is derived from an EMBL/GenBank/DDBJ whole genome shotgun (WGS) entry which is preliminary data.</text>
</comment>
<dbReference type="Proteomes" id="UP001207337">
    <property type="component" value="Unassembled WGS sequence"/>
</dbReference>
<keyword evidence="2" id="KW-1185">Reference proteome</keyword>
<dbReference type="InterPro" id="IPR007922">
    <property type="entry name" value="DciA-like"/>
</dbReference>
<dbReference type="PANTHER" id="PTHR36456">
    <property type="entry name" value="UPF0232 PROTEIN SCO3875"/>
    <property type="match status" value="1"/>
</dbReference>
<name>A0ABT3Q035_9BACT</name>
<proteinExistence type="predicted"/>
<gene>
    <name evidence="1" type="ORF">LQ318_11245</name>
</gene>
<dbReference type="RefSeq" id="WP_265790188.1">
    <property type="nucleotide sequence ID" value="NZ_BAABRS010000003.1"/>
</dbReference>
<sequence length="100" mass="11909">MARYRSNTPKSLKDALTDFLEDYPHRKRLKRGMILSIWEETVGKRIADETENIHFEHGNLVVHVKNPAWRQEIHMKRFSIAKKLNEKVDEKIIKEIVVRS</sequence>
<organism evidence="1 2">
    <name type="scientific">Fodinibius salicampi</name>
    <dbReference type="NCBI Taxonomy" id="1920655"/>
    <lineage>
        <taxon>Bacteria</taxon>
        <taxon>Pseudomonadati</taxon>
        <taxon>Balneolota</taxon>
        <taxon>Balneolia</taxon>
        <taxon>Balneolales</taxon>
        <taxon>Balneolaceae</taxon>
        <taxon>Fodinibius</taxon>
    </lineage>
</organism>
<dbReference type="Pfam" id="PF05258">
    <property type="entry name" value="DciA"/>
    <property type="match status" value="1"/>
</dbReference>
<accession>A0ABT3Q035</accession>
<evidence type="ECO:0000313" key="2">
    <source>
        <dbReference type="Proteomes" id="UP001207337"/>
    </source>
</evidence>
<reference evidence="1 2" key="1">
    <citation type="submission" date="2021-11" db="EMBL/GenBank/DDBJ databases">
        <title>Aliifidinibius sp. nov., a new bacterium isolated from saline soil.</title>
        <authorList>
            <person name="Galisteo C."/>
            <person name="De La Haba R."/>
            <person name="Sanchez-Porro C."/>
            <person name="Ventosa A."/>
        </authorList>
    </citation>
    <scope>NUCLEOTIDE SEQUENCE [LARGE SCALE GENOMIC DNA]</scope>
    <source>
        <strain evidence="1 2">KACC 190600</strain>
    </source>
</reference>
<dbReference type="EMBL" id="JAJNDC010000003">
    <property type="protein sequence ID" value="MCW9713479.1"/>
    <property type="molecule type" value="Genomic_DNA"/>
</dbReference>